<gene>
    <name evidence="2" type="ORF">TOLI1172_LOCUS493</name>
</gene>
<reference evidence="2" key="1">
    <citation type="submission" date="2021-01" db="EMBL/GenBank/DDBJ databases">
        <authorList>
            <person name="Corre E."/>
            <person name="Pelletier E."/>
            <person name="Niang G."/>
            <person name="Scheremetjew M."/>
            <person name="Finn R."/>
            <person name="Kale V."/>
            <person name="Holt S."/>
            <person name="Cochrane G."/>
            <person name="Meng A."/>
            <person name="Brown T."/>
            <person name="Cohen L."/>
        </authorList>
    </citation>
    <scope>NUCLEOTIDE SEQUENCE</scope>
    <source>
        <strain evidence="2">CCMP3278</strain>
    </source>
</reference>
<dbReference type="SUPFAM" id="SSF51735">
    <property type="entry name" value="NAD(P)-binding Rossmann-fold domains"/>
    <property type="match status" value="1"/>
</dbReference>
<evidence type="ECO:0000259" key="1">
    <source>
        <dbReference type="Pfam" id="PF02317"/>
    </source>
</evidence>
<dbReference type="PANTHER" id="PTHR38015:SF1">
    <property type="entry name" value="OPINE DEHYDROGENASE DOMAIN-CONTAINING PROTEIN"/>
    <property type="match status" value="1"/>
</dbReference>
<dbReference type="InterPro" id="IPR003421">
    <property type="entry name" value="Opine_DH"/>
</dbReference>
<dbReference type="PANTHER" id="PTHR38015">
    <property type="entry name" value="BLR6086 PROTEIN"/>
    <property type="match status" value="1"/>
</dbReference>
<protein>
    <recommendedName>
        <fullName evidence="1">Opine dehydrogenase domain-containing protein</fullName>
    </recommendedName>
</protein>
<feature type="domain" description="Opine dehydrogenase" evidence="1">
    <location>
        <begin position="230"/>
        <end position="396"/>
    </location>
</feature>
<dbReference type="InterPro" id="IPR013328">
    <property type="entry name" value="6PGD_dom2"/>
</dbReference>
<proteinExistence type="predicted"/>
<sequence>MAAVVSTKPTWKEVCSLGMEIDKDVEIDLSGVTVAVCGGGNGAHAAAGMYTEKGATVHLFASIPAEAEKLSTGIESNHGLRVKQNNSDSTKLDYIVTPKLVTSDPALAIPSADIVIIFAPGFAHESILRQVAPHVKPGAAVGSLPAAGGFDLLARHVLAKGGCEMERITLFGAISLPWATRIHEYGKEVHIFGTKAELPFNTHPAVPKVPIANLLTSLHIGTKFVIGKCFLEVTMWPVNPIIHPGIMYGQWHESQWDGKPVAKPPMFYTGCTELAEVKLTEMSTELIEVCKALSSALNCEIDVPRLEGFLLQSYLEIVDKSSLRKMLQTNPAYASLTHPCKKIEKEDGTVEYLPDFSNRYITEDLPHGLVTMRGIAELVNVKTPAIDEVLMWCQEKCGHEYLVDGKICGRDLHRSGAPQRFHITDPTVLMSETPLD</sequence>
<dbReference type="Gene3D" id="1.10.1040.10">
    <property type="entry name" value="N-(1-d-carboxylethyl)-l-norvaline Dehydrogenase, domain 2"/>
    <property type="match status" value="1"/>
</dbReference>
<dbReference type="GO" id="GO:0016491">
    <property type="term" value="F:oxidoreductase activity"/>
    <property type="evidence" value="ECO:0007669"/>
    <property type="project" value="InterPro"/>
</dbReference>
<accession>A0A7S0ZAS9</accession>
<dbReference type="Pfam" id="PF02317">
    <property type="entry name" value="Octopine_DH"/>
    <property type="match status" value="1"/>
</dbReference>
<dbReference type="AlphaFoldDB" id="A0A7S0ZAS9"/>
<evidence type="ECO:0000313" key="2">
    <source>
        <dbReference type="EMBL" id="CAD8816105.1"/>
    </source>
</evidence>
<dbReference type="InterPro" id="IPR008927">
    <property type="entry name" value="6-PGluconate_DH-like_C_sf"/>
</dbReference>
<dbReference type="Gene3D" id="3.40.50.720">
    <property type="entry name" value="NAD(P)-binding Rossmann-like Domain"/>
    <property type="match status" value="1"/>
</dbReference>
<dbReference type="EMBL" id="HBFP01000664">
    <property type="protein sequence ID" value="CAD8816105.1"/>
    <property type="molecule type" value="Transcribed_RNA"/>
</dbReference>
<name>A0A7S0ZAS9_9RHOD</name>
<organism evidence="2">
    <name type="scientific">Timspurckia oligopyrenoides</name>
    <dbReference type="NCBI Taxonomy" id="708627"/>
    <lineage>
        <taxon>Eukaryota</taxon>
        <taxon>Rhodophyta</taxon>
        <taxon>Bangiophyceae</taxon>
        <taxon>Porphyridiales</taxon>
        <taxon>Porphyridiaceae</taxon>
        <taxon>Timspurckia</taxon>
    </lineage>
</organism>
<dbReference type="InterPro" id="IPR051729">
    <property type="entry name" value="Opine/Lysopine_DH"/>
</dbReference>
<dbReference type="InterPro" id="IPR036291">
    <property type="entry name" value="NAD(P)-bd_dom_sf"/>
</dbReference>
<dbReference type="SUPFAM" id="SSF48179">
    <property type="entry name" value="6-phosphogluconate dehydrogenase C-terminal domain-like"/>
    <property type="match status" value="1"/>
</dbReference>